<organism evidence="2 3">
    <name type="scientific">Fonsecaea multimorphosa CBS 102226</name>
    <dbReference type="NCBI Taxonomy" id="1442371"/>
    <lineage>
        <taxon>Eukaryota</taxon>
        <taxon>Fungi</taxon>
        <taxon>Dikarya</taxon>
        <taxon>Ascomycota</taxon>
        <taxon>Pezizomycotina</taxon>
        <taxon>Eurotiomycetes</taxon>
        <taxon>Chaetothyriomycetidae</taxon>
        <taxon>Chaetothyriales</taxon>
        <taxon>Herpotrichiellaceae</taxon>
        <taxon>Fonsecaea</taxon>
    </lineage>
</organism>
<keyword evidence="3" id="KW-1185">Reference proteome</keyword>
<gene>
    <name evidence="2" type="ORF">Z520_12356</name>
</gene>
<dbReference type="AlphaFoldDB" id="A0A0D2JFL9"/>
<evidence type="ECO:0000313" key="3">
    <source>
        <dbReference type="Proteomes" id="UP000053411"/>
    </source>
</evidence>
<feature type="region of interest" description="Disordered" evidence="1">
    <location>
        <begin position="1"/>
        <end position="62"/>
    </location>
</feature>
<evidence type="ECO:0000256" key="1">
    <source>
        <dbReference type="SAM" id="MobiDB-lite"/>
    </source>
</evidence>
<feature type="compositionally biased region" description="Basic residues" evidence="1">
    <location>
        <begin position="1"/>
        <end position="11"/>
    </location>
</feature>
<name>A0A0D2JFL9_9EURO</name>
<evidence type="ECO:0000313" key="2">
    <source>
        <dbReference type="EMBL" id="KIX91967.1"/>
    </source>
</evidence>
<dbReference type="GeneID" id="27718102"/>
<protein>
    <submittedName>
        <fullName evidence="2">Uncharacterized protein</fullName>
    </submittedName>
</protein>
<dbReference type="RefSeq" id="XP_016626090.1">
    <property type="nucleotide sequence ID" value="XM_016782842.1"/>
</dbReference>
<dbReference type="VEuPathDB" id="FungiDB:Z520_12356"/>
<proteinExistence type="predicted"/>
<dbReference type="Proteomes" id="UP000053411">
    <property type="component" value="Unassembled WGS sequence"/>
</dbReference>
<accession>A0A0D2JFL9</accession>
<dbReference type="EMBL" id="KN848115">
    <property type="protein sequence ID" value="KIX91967.1"/>
    <property type="molecule type" value="Genomic_DNA"/>
</dbReference>
<sequence length="172" mass="19147">MPTTRKTHQRHQSNNEPPRAERGSPVLKRFSRNRDEDSDLETITVAGEEGGPCARGRRGAQETSEATIAVVHLVADLKETIASQSDIIREIRTELTEIKIALQALESRNREPREDLKLLATYQSLSSVIASERTWQISSLPFARSTQLSLGQSLNLWATTKLRKSALLASCP</sequence>
<reference evidence="2 3" key="1">
    <citation type="submission" date="2015-01" db="EMBL/GenBank/DDBJ databases">
        <title>The Genome Sequence of Fonsecaea multimorphosa CBS 102226.</title>
        <authorList>
            <consortium name="The Broad Institute Genomics Platform"/>
            <person name="Cuomo C."/>
            <person name="de Hoog S."/>
            <person name="Gorbushina A."/>
            <person name="Stielow B."/>
            <person name="Teixiera M."/>
            <person name="Abouelleil A."/>
            <person name="Chapman S.B."/>
            <person name="Priest M."/>
            <person name="Young S.K."/>
            <person name="Wortman J."/>
            <person name="Nusbaum C."/>
            <person name="Birren B."/>
        </authorList>
    </citation>
    <scope>NUCLEOTIDE SEQUENCE [LARGE SCALE GENOMIC DNA]</scope>
    <source>
        <strain evidence="2 3">CBS 102226</strain>
    </source>
</reference>